<sequence length="122" mass="13042">MFSRRFLLSALAVLPWVSAARAGTKEHAMYGLIGKFTAAEGQRDALMGYLVEGSQNMPGNQSYVVAADAGDEVTIWVTEVWDSPESHMASLKLETVQAAIAKARPLIAGMERVAETAVAGMV</sequence>
<proteinExistence type="predicted"/>
<comment type="caution">
    <text evidence="3">The sequence shown here is derived from an EMBL/GenBank/DDBJ whole genome shotgun (WGS) entry which is preliminary data.</text>
</comment>
<dbReference type="EMBL" id="JBHSSW010000003">
    <property type="protein sequence ID" value="MFC6196981.1"/>
    <property type="molecule type" value="Genomic_DNA"/>
</dbReference>
<feature type="signal peptide" evidence="1">
    <location>
        <begin position="1"/>
        <end position="22"/>
    </location>
</feature>
<dbReference type="InterPro" id="IPR007138">
    <property type="entry name" value="ABM_dom"/>
</dbReference>
<organism evidence="3 4">
    <name type="scientific">Ponticaulis profundi</name>
    <dbReference type="NCBI Taxonomy" id="2665222"/>
    <lineage>
        <taxon>Bacteria</taxon>
        <taxon>Pseudomonadati</taxon>
        <taxon>Pseudomonadota</taxon>
        <taxon>Alphaproteobacteria</taxon>
        <taxon>Hyphomonadales</taxon>
        <taxon>Hyphomonadaceae</taxon>
        <taxon>Ponticaulis</taxon>
    </lineage>
</organism>
<keyword evidence="4" id="KW-1185">Reference proteome</keyword>
<evidence type="ECO:0000313" key="4">
    <source>
        <dbReference type="Proteomes" id="UP001596303"/>
    </source>
</evidence>
<gene>
    <name evidence="3" type="ORF">ACFQDM_02775</name>
</gene>
<dbReference type="EC" id="1.-.-.-" evidence="3"/>
<keyword evidence="3" id="KW-0503">Monooxygenase</keyword>
<feature type="domain" description="ABM" evidence="2">
    <location>
        <begin position="30"/>
        <end position="118"/>
    </location>
</feature>
<feature type="chain" id="PRO_5046557505" evidence="1">
    <location>
        <begin position="23"/>
        <end position="122"/>
    </location>
</feature>
<evidence type="ECO:0000259" key="2">
    <source>
        <dbReference type="PROSITE" id="PS51725"/>
    </source>
</evidence>
<reference evidence="4" key="1">
    <citation type="journal article" date="2019" name="Int. J. Syst. Evol. Microbiol.">
        <title>The Global Catalogue of Microorganisms (GCM) 10K type strain sequencing project: providing services to taxonomists for standard genome sequencing and annotation.</title>
        <authorList>
            <consortium name="The Broad Institute Genomics Platform"/>
            <consortium name="The Broad Institute Genome Sequencing Center for Infectious Disease"/>
            <person name="Wu L."/>
            <person name="Ma J."/>
        </authorList>
    </citation>
    <scope>NUCLEOTIDE SEQUENCE [LARGE SCALE GENOMIC DNA]</scope>
    <source>
        <strain evidence="4">CGMCC-1.15741</strain>
    </source>
</reference>
<accession>A0ABW1S5Q5</accession>
<keyword evidence="3" id="KW-0560">Oxidoreductase</keyword>
<evidence type="ECO:0000256" key="1">
    <source>
        <dbReference type="SAM" id="SignalP"/>
    </source>
</evidence>
<name>A0ABW1S5Q5_9PROT</name>
<dbReference type="InterPro" id="IPR011008">
    <property type="entry name" value="Dimeric_a/b-barrel"/>
</dbReference>
<dbReference type="RefSeq" id="WP_377375145.1">
    <property type="nucleotide sequence ID" value="NZ_JBHSSW010000003.1"/>
</dbReference>
<dbReference type="Gene3D" id="3.30.70.100">
    <property type="match status" value="1"/>
</dbReference>
<dbReference type="SUPFAM" id="SSF54909">
    <property type="entry name" value="Dimeric alpha+beta barrel"/>
    <property type="match status" value="1"/>
</dbReference>
<dbReference type="GO" id="GO:0004497">
    <property type="term" value="F:monooxygenase activity"/>
    <property type="evidence" value="ECO:0007669"/>
    <property type="project" value="UniProtKB-KW"/>
</dbReference>
<evidence type="ECO:0000313" key="3">
    <source>
        <dbReference type="EMBL" id="MFC6196981.1"/>
    </source>
</evidence>
<dbReference type="Pfam" id="PF03992">
    <property type="entry name" value="ABM"/>
    <property type="match status" value="1"/>
</dbReference>
<keyword evidence="1" id="KW-0732">Signal</keyword>
<protein>
    <submittedName>
        <fullName evidence="3">Quinol monooxygenase</fullName>
        <ecNumber evidence="3">1.-.-.-</ecNumber>
    </submittedName>
</protein>
<dbReference type="PROSITE" id="PS51725">
    <property type="entry name" value="ABM"/>
    <property type="match status" value="1"/>
</dbReference>
<dbReference type="Proteomes" id="UP001596303">
    <property type="component" value="Unassembled WGS sequence"/>
</dbReference>